<dbReference type="RefSeq" id="WP_009544495.1">
    <property type="nucleotide sequence ID" value="NC_010546.1"/>
</dbReference>
<dbReference type="KEGG" id="cyt:cce_2825"/>
<dbReference type="HOGENOM" id="CLU_939143_0_0_3"/>
<keyword evidence="3" id="KW-1185">Reference proteome</keyword>
<evidence type="ECO:0000256" key="1">
    <source>
        <dbReference type="SAM" id="MobiDB-lite"/>
    </source>
</evidence>
<dbReference type="OrthoDB" id="506234at2"/>
<reference evidence="2 3" key="1">
    <citation type="journal article" date="2008" name="Proc. Natl. Acad. Sci. U.S.A.">
        <title>The genome of Cyanothece 51142, a unicellular diazotrophic cyanobacterium important in the marine nitrogen cycle.</title>
        <authorList>
            <person name="Welsh E.A."/>
            <person name="Liberton M."/>
            <person name="Stoeckel J."/>
            <person name="Loh T."/>
            <person name="Elvitigala T."/>
            <person name="Wang C."/>
            <person name="Wollam A."/>
            <person name="Fulton R.S."/>
            <person name="Clifton S.W."/>
            <person name="Jacobs J.M."/>
            <person name="Aurora R."/>
            <person name="Ghosh B.K."/>
            <person name="Sherman L.A."/>
            <person name="Smith R.D."/>
            <person name="Wilson R.K."/>
            <person name="Pakrasi H.B."/>
        </authorList>
    </citation>
    <scope>NUCLEOTIDE SEQUENCE [LARGE SCALE GENOMIC DNA]</scope>
    <source>
        <strain evidence="3">ATCC 51142 / BH68</strain>
    </source>
</reference>
<dbReference type="AlphaFoldDB" id="B1WUB1"/>
<dbReference type="eggNOG" id="ENOG502ZH9A">
    <property type="taxonomic scope" value="Bacteria"/>
</dbReference>
<dbReference type="EMBL" id="CP000806">
    <property type="protein sequence ID" value="ACB52173.1"/>
    <property type="molecule type" value="Genomic_DNA"/>
</dbReference>
<evidence type="ECO:0000313" key="2">
    <source>
        <dbReference type="EMBL" id="ACB52173.1"/>
    </source>
</evidence>
<evidence type="ECO:0000313" key="3">
    <source>
        <dbReference type="Proteomes" id="UP000001203"/>
    </source>
</evidence>
<gene>
    <name evidence="2" type="ordered locus">cce_2825</name>
</gene>
<feature type="region of interest" description="Disordered" evidence="1">
    <location>
        <begin position="251"/>
        <end position="296"/>
    </location>
</feature>
<sequence>MVIVIKVKAFIITPLDLWYLGVYDLDKFSQINYKKLLGNAKMSAPEELTNEVSQPVESEDTSTPNAEVEENPVLFQAIGTLKGKPEQDEEGNFFIRLGGKRYKLFIAGYRYQAWLKQMAANPDQSLFLRVYPKCLMIPRKDPQIYFQVAAWEEENPWEEDPGMFKFRGVWQFVPQVRTPVISVYRNQNANDPKGKFKASHLPVLMRREDEAKPFRFNPKIAKEDLPPRWFIQGNFKFIPSRNCWGWDKDLEPPTTKIPRYKKPVKATTDGKLPPKKPTKKIDKPKKPNTHKTQSDD</sequence>
<dbReference type="STRING" id="43989.cce_2825"/>
<proteinExistence type="predicted"/>
<dbReference type="Proteomes" id="UP000001203">
    <property type="component" value="Chromosome circular"/>
</dbReference>
<accession>B1WUB1</accession>
<organism evidence="2 3">
    <name type="scientific">Crocosphaera subtropica (strain ATCC 51142 / BH68)</name>
    <name type="common">Cyanothece sp. (strain ATCC 51142)</name>
    <dbReference type="NCBI Taxonomy" id="43989"/>
    <lineage>
        <taxon>Bacteria</taxon>
        <taxon>Bacillati</taxon>
        <taxon>Cyanobacteriota</taxon>
        <taxon>Cyanophyceae</taxon>
        <taxon>Oscillatoriophycideae</taxon>
        <taxon>Chroococcales</taxon>
        <taxon>Aphanothecaceae</taxon>
        <taxon>Crocosphaera</taxon>
        <taxon>Crocosphaera subtropica</taxon>
    </lineage>
</organism>
<protein>
    <submittedName>
        <fullName evidence="2">Uncharacterized protein</fullName>
    </submittedName>
</protein>
<name>B1WUB1_CROS5</name>